<feature type="transmembrane region" description="Helical" evidence="1">
    <location>
        <begin position="107"/>
        <end position="126"/>
    </location>
</feature>
<proteinExistence type="predicted"/>
<feature type="transmembrane region" description="Helical" evidence="1">
    <location>
        <begin position="6"/>
        <end position="23"/>
    </location>
</feature>
<feature type="transmembrane region" description="Helical" evidence="1">
    <location>
        <begin position="84"/>
        <end position="101"/>
    </location>
</feature>
<organism evidence="2 3">
    <name type="scientific">Candidatus Wildermuthbacteria bacterium RIFCSPHIGHO2_02_FULL_47_17</name>
    <dbReference type="NCBI Taxonomy" id="1802452"/>
    <lineage>
        <taxon>Bacteria</taxon>
        <taxon>Candidatus Wildermuthiibacteriota</taxon>
    </lineage>
</organism>
<dbReference type="EMBL" id="MHTX01000046">
    <property type="protein sequence ID" value="OHA67058.1"/>
    <property type="molecule type" value="Genomic_DNA"/>
</dbReference>
<dbReference type="Gene3D" id="1.25.40.10">
    <property type="entry name" value="Tetratricopeptide repeat domain"/>
    <property type="match status" value="1"/>
</dbReference>
<gene>
    <name evidence="2" type="ORF">A3D59_02305</name>
</gene>
<dbReference type="AlphaFoldDB" id="A0A1G2R3B4"/>
<evidence type="ECO:0000313" key="3">
    <source>
        <dbReference type="Proteomes" id="UP000179258"/>
    </source>
</evidence>
<evidence type="ECO:0000313" key="2">
    <source>
        <dbReference type="EMBL" id="OHA67058.1"/>
    </source>
</evidence>
<comment type="caution">
    <text evidence="2">The sequence shown here is derived from an EMBL/GenBank/DDBJ whole genome shotgun (WGS) entry which is preliminary data.</text>
</comment>
<feature type="transmembrane region" description="Helical" evidence="1">
    <location>
        <begin position="133"/>
        <end position="150"/>
    </location>
</feature>
<keyword evidence="1" id="KW-1133">Transmembrane helix</keyword>
<feature type="transmembrane region" description="Helical" evidence="1">
    <location>
        <begin position="156"/>
        <end position="187"/>
    </location>
</feature>
<keyword evidence="1" id="KW-0472">Membrane</keyword>
<evidence type="ECO:0000256" key="1">
    <source>
        <dbReference type="SAM" id="Phobius"/>
    </source>
</evidence>
<feature type="transmembrane region" description="Helical" evidence="1">
    <location>
        <begin position="247"/>
        <end position="266"/>
    </location>
</feature>
<feature type="transmembrane region" description="Helical" evidence="1">
    <location>
        <begin position="321"/>
        <end position="339"/>
    </location>
</feature>
<sequence>MPNIFLITAGIIVVFTFLFFPVTDNDIWWHLAYGKLMIEDGNFPRADVFSYTAYGKSVYLDSWIFDAASYLGFKFLGGIEAINLLKAGVALAIFVLVLWYLRAEKTLNLFSLGFVILAFFSIRYGFSLRPQIFSFFFFIVLFILLAQFFKSGEKKYLFFIFIAQFAWVNFHISFLYGIGLAAIFILSDLWRMKKIRREHITLVGTVLGASLLHAFYWQNYIIGALQRSSMAVQSVVTEFQPTTPDRLLSPIGLVILALIPVIYFSWKQKKYEILLIAVSATILSMRSGRFIPYLVLFLCLALPVCWKSVKLRPKFKFVLPKYFSVGAYLAFLFIIFIYTKNYGPGINPGVPKSSYPVDAVRFIQQLKDLPQKSGGRIFNSYNFGGYLIWNLHPQYKVFLDGRYTPYAGEIFDKYWESVEGGKAWKNTVKKYDITLALMPLPYSDGKTIYNNSSAMFPEAEWAPIYYDDVSIIYAKKTDELQDVIGKYGYKVLNPQELDLSYIQSKIKSREDFDMALREIQRGLEVNPDSYRLHFTAAYLYGFADDENQMKTELRKVLEINPNFGPARQLLGPSL</sequence>
<protein>
    <submittedName>
        <fullName evidence="2">Uncharacterized protein</fullName>
    </submittedName>
</protein>
<dbReference type="InterPro" id="IPR011990">
    <property type="entry name" value="TPR-like_helical_dom_sf"/>
</dbReference>
<accession>A0A1G2R3B4</accession>
<reference evidence="2 3" key="1">
    <citation type="journal article" date="2016" name="Nat. Commun.">
        <title>Thousands of microbial genomes shed light on interconnected biogeochemical processes in an aquifer system.</title>
        <authorList>
            <person name="Anantharaman K."/>
            <person name="Brown C.T."/>
            <person name="Hug L.A."/>
            <person name="Sharon I."/>
            <person name="Castelle C.J."/>
            <person name="Probst A.J."/>
            <person name="Thomas B.C."/>
            <person name="Singh A."/>
            <person name="Wilkins M.J."/>
            <person name="Karaoz U."/>
            <person name="Brodie E.L."/>
            <person name="Williams K.H."/>
            <person name="Hubbard S.S."/>
            <person name="Banfield J.F."/>
        </authorList>
    </citation>
    <scope>NUCLEOTIDE SEQUENCE [LARGE SCALE GENOMIC DNA]</scope>
</reference>
<keyword evidence="1" id="KW-0812">Transmembrane</keyword>
<dbReference type="SUPFAM" id="SSF48452">
    <property type="entry name" value="TPR-like"/>
    <property type="match status" value="1"/>
</dbReference>
<name>A0A1G2R3B4_9BACT</name>
<dbReference type="Proteomes" id="UP000179258">
    <property type="component" value="Unassembled WGS sequence"/>
</dbReference>
<feature type="transmembrane region" description="Helical" evidence="1">
    <location>
        <begin position="199"/>
        <end position="217"/>
    </location>
</feature>
<feature type="transmembrane region" description="Helical" evidence="1">
    <location>
        <begin position="290"/>
        <end position="309"/>
    </location>
</feature>